<dbReference type="InterPro" id="IPR000999">
    <property type="entry name" value="RNase_III_dom"/>
</dbReference>
<dbReference type="PROSITE" id="PS50142">
    <property type="entry name" value="RNASE_3_2"/>
    <property type="match status" value="1"/>
</dbReference>
<keyword evidence="4" id="KW-0378">Hydrolase</keyword>
<dbReference type="SUPFAM" id="SSF54768">
    <property type="entry name" value="dsRNA-binding domain-like"/>
    <property type="match status" value="1"/>
</dbReference>
<dbReference type="PANTHER" id="PTHR11207">
    <property type="entry name" value="RIBONUCLEASE III"/>
    <property type="match status" value="1"/>
</dbReference>
<dbReference type="CDD" id="cd10845">
    <property type="entry name" value="DSRM_RNAse_III_family"/>
    <property type="match status" value="1"/>
</dbReference>
<evidence type="ECO:0000259" key="7">
    <source>
        <dbReference type="PROSITE" id="PS50142"/>
    </source>
</evidence>
<dbReference type="SMART" id="SM00358">
    <property type="entry name" value="DSRM"/>
    <property type="match status" value="1"/>
</dbReference>
<dbReference type="EMBL" id="MN740799">
    <property type="protein sequence ID" value="QHU12394.1"/>
    <property type="molecule type" value="Genomic_DNA"/>
</dbReference>
<dbReference type="InterPro" id="IPR011907">
    <property type="entry name" value="RNase_III"/>
</dbReference>
<evidence type="ECO:0000256" key="1">
    <source>
        <dbReference type="ARBA" id="ARBA00010183"/>
    </source>
</evidence>
<evidence type="ECO:0008006" key="9">
    <source>
        <dbReference type="Google" id="ProtNLM"/>
    </source>
</evidence>
<feature type="domain" description="RNase III" evidence="7">
    <location>
        <begin position="23"/>
        <end position="174"/>
    </location>
</feature>
<dbReference type="PANTHER" id="PTHR11207:SF0">
    <property type="entry name" value="RIBONUCLEASE 3"/>
    <property type="match status" value="1"/>
</dbReference>
<evidence type="ECO:0000256" key="3">
    <source>
        <dbReference type="ARBA" id="ARBA00022759"/>
    </source>
</evidence>
<evidence type="ECO:0000313" key="8">
    <source>
        <dbReference type="EMBL" id="QHU12394.1"/>
    </source>
</evidence>
<keyword evidence="3" id="KW-0255">Endonuclease</keyword>
<organism evidence="8">
    <name type="scientific">viral metagenome</name>
    <dbReference type="NCBI Taxonomy" id="1070528"/>
    <lineage>
        <taxon>unclassified sequences</taxon>
        <taxon>metagenomes</taxon>
        <taxon>organismal metagenomes</taxon>
    </lineage>
</organism>
<evidence type="ECO:0000259" key="6">
    <source>
        <dbReference type="PROSITE" id="PS50137"/>
    </source>
</evidence>
<dbReference type="GO" id="GO:0010468">
    <property type="term" value="P:regulation of gene expression"/>
    <property type="evidence" value="ECO:0007669"/>
    <property type="project" value="TreeGrafter"/>
</dbReference>
<dbReference type="SMART" id="SM00535">
    <property type="entry name" value="RIBOc"/>
    <property type="match status" value="1"/>
</dbReference>
<dbReference type="Gene3D" id="1.10.1520.10">
    <property type="entry name" value="Ribonuclease III domain"/>
    <property type="match status" value="1"/>
</dbReference>
<evidence type="ECO:0000256" key="2">
    <source>
        <dbReference type="ARBA" id="ARBA00022722"/>
    </source>
</evidence>
<dbReference type="GO" id="GO:0006364">
    <property type="term" value="P:rRNA processing"/>
    <property type="evidence" value="ECO:0007669"/>
    <property type="project" value="InterPro"/>
</dbReference>
<feature type="domain" description="DRBM" evidence="6">
    <location>
        <begin position="206"/>
        <end position="276"/>
    </location>
</feature>
<evidence type="ECO:0000256" key="4">
    <source>
        <dbReference type="ARBA" id="ARBA00022801"/>
    </source>
</evidence>
<name>A0A6C0K8D2_9ZZZZ</name>
<dbReference type="Gene3D" id="3.30.160.20">
    <property type="match status" value="1"/>
</dbReference>
<accession>A0A6C0K8D2</accession>
<proteinExistence type="inferred from homology"/>
<dbReference type="CDD" id="cd00593">
    <property type="entry name" value="RIBOc"/>
    <property type="match status" value="1"/>
</dbReference>
<dbReference type="InterPro" id="IPR036389">
    <property type="entry name" value="RNase_III_sf"/>
</dbReference>
<dbReference type="SUPFAM" id="SSF69065">
    <property type="entry name" value="RNase III domain-like"/>
    <property type="match status" value="1"/>
</dbReference>
<dbReference type="PROSITE" id="PS50137">
    <property type="entry name" value="DS_RBD"/>
    <property type="match status" value="1"/>
</dbReference>
<dbReference type="GO" id="GO:0003725">
    <property type="term" value="F:double-stranded RNA binding"/>
    <property type="evidence" value="ECO:0007669"/>
    <property type="project" value="TreeGrafter"/>
</dbReference>
<keyword evidence="2" id="KW-0540">Nuclease</keyword>
<dbReference type="AlphaFoldDB" id="A0A6C0K8D2"/>
<protein>
    <recommendedName>
        <fullName evidence="9">RNase III domain-containing protein</fullName>
    </recommendedName>
</protein>
<dbReference type="Pfam" id="PF14622">
    <property type="entry name" value="Ribonucleas_3_3"/>
    <property type="match status" value="1"/>
</dbReference>
<dbReference type="Pfam" id="PF00035">
    <property type="entry name" value="dsrm"/>
    <property type="match status" value="1"/>
</dbReference>
<dbReference type="InterPro" id="IPR014720">
    <property type="entry name" value="dsRBD_dom"/>
</dbReference>
<sequence length="278" mass="31813">MTDATKVFNPWNTRNIDITTQDVESIMRRYGSPDFKVRELRWFAQACVHKSYVDRPDVWADQPAMVMTEKPEGCLALKQKDNEELEFAGDSVLSAIVGKYLKMRYPGQGEGFLTSLRTQIVNNNMLGELAKKMGFSPFLVLSRHVEEVCDGRNNLRILGSMLEAWIDAIMEHEGNEGPAYDVARRFFISIMEKHINFSKLIAEDTNFKDQLLRYFQATFHQPPKYKEVKVEGPPHDRIFTMGVLDPNGKVVATSTARNKKVAEQEASRLALEIYNKKT</sequence>
<dbReference type="GO" id="GO:0004525">
    <property type="term" value="F:ribonuclease III activity"/>
    <property type="evidence" value="ECO:0007669"/>
    <property type="project" value="InterPro"/>
</dbReference>
<evidence type="ECO:0000256" key="5">
    <source>
        <dbReference type="ARBA" id="ARBA00022884"/>
    </source>
</evidence>
<keyword evidence="5" id="KW-0694">RNA-binding</keyword>
<comment type="similarity">
    <text evidence="1">Belongs to the ribonuclease III family.</text>
</comment>
<dbReference type="HAMAP" id="MF_00104">
    <property type="entry name" value="RNase_III"/>
    <property type="match status" value="1"/>
</dbReference>
<reference evidence="8" key="1">
    <citation type="journal article" date="2020" name="Nature">
        <title>Giant virus diversity and host interactions through global metagenomics.</title>
        <authorList>
            <person name="Schulz F."/>
            <person name="Roux S."/>
            <person name="Paez-Espino D."/>
            <person name="Jungbluth S."/>
            <person name="Walsh D.A."/>
            <person name="Denef V.J."/>
            <person name="McMahon K.D."/>
            <person name="Konstantinidis K.T."/>
            <person name="Eloe-Fadrosh E.A."/>
            <person name="Kyrpides N.C."/>
            <person name="Woyke T."/>
        </authorList>
    </citation>
    <scope>NUCLEOTIDE SEQUENCE</scope>
    <source>
        <strain evidence="8">GVMAG-S-1101171-110</strain>
    </source>
</reference>